<keyword evidence="5" id="KW-0560">Oxidoreductase</keyword>
<dbReference type="Pfam" id="PF02771">
    <property type="entry name" value="Acyl-CoA_dh_N"/>
    <property type="match status" value="1"/>
</dbReference>
<feature type="domain" description="Acyl-CoA dehydrogenase/oxidase C-terminal" evidence="6">
    <location>
        <begin position="217"/>
        <end position="363"/>
    </location>
</feature>
<dbReference type="InterPro" id="IPR013786">
    <property type="entry name" value="AcylCoA_DH/ox_N"/>
</dbReference>
<evidence type="ECO:0000313" key="10">
    <source>
        <dbReference type="Proteomes" id="UP000030624"/>
    </source>
</evidence>
<evidence type="ECO:0000313" key="9">
    <source>
        <dbReference type="EMBL" id="AIY90351.1"/>
    </source>
</evidence>
<gene>
    <name evidence="9" type="ORF">GACE_1310</name>
</gene>
<dbReference type="Pfam" id="PF00441">
    <property type="entry name" value="Acyl-CoA_dh_1"/>
    <property type="match status" value="1"/>
</dbReference>
<dbReference type="eggNOG" id="arCOG01707">
    <property type="taxonomic scope" value="Archaea"/>
</dbReference>
<accession>A0A0A7GHG8</accession>
<dbReference type="GO" id="GO:0050660">
    <property type="term" value="F:flavin adenine dinucleotide binding"/>
    <property type="evidence" value="ECO:0007669"/>
    <property type="project" value="InterPro"/>
</dbReference>
<dbReference type="SUPFAM" id="SSF47203">
    <property type="entry name" value="Acyl-CoA dehydrogenase C-terminal domain-like"/>
    <property type="match status" value="1"/>
</dbReference>
<dbReference type="EMBL" id="CP009552">
    <property type="protein sequence ID" value="AIY90351.1"/>
    <property type="molecule type" value="Genomic_DNA"/>
</dbReference>
<evidence type="ECO:0000259" key="7">
    <source>
        <dbReference type="Pfam" id="PF02770"/>
    </source>
</evidence>
<dbReference type="PANTHER" id="PTHR43884:SF12">
    <property type="entry name" value="ISOVALERYL-COA DEHYDROGENASE, MITOCHONDRIAL-RELATED"/>
    <property type="match status" value="1"/>
</dbReference>
<evidence type="ECO:0000256" key="3">
    <source>
        <dbReference type="ARBA" id="ARBA00022630"/>
    </source>
</evidence>
<dbReference type="InterPro" id="IPR006091">
    <property type="entry name" value="Acyl-CoA_Oxase/DH_mid-dom"/>
</dbReference>
<dbReference type="PROSITE" id="PS00072">
    <property type="entry name" value="ACYL_COA_DH_1"/>
    <property type="match status" value="1"/>
</dbReference>
<dbReference type="InterPro" id="IPR009075">
    <property type="entry name" value="AcylCo_DH/oxidase_C"/>
</dbReference>
<reference evidence="9 10" key="1">
    <citation type="journal article" date="2015" name="Appl. Environ. Microbiol.">
        <title>The Geoglobus acetivorans genome: Fe(III) reduction, acetate utilization, autotrophic growth, and degradation of aromatic compounds in a hyperthermophilic archaeon.</title>
        <authorList>
            <person name="Mardanov A.V."/>
            <person name="Slododkina G.B."/>
            <person name="Slobodkin A.I."/>
            <person name="Beletsky A.V."/>
            <person name="Gavrilov S.N."/>
            <person name="Kublanov I.V."/>
            <person name="Bonch-Osmolovskaya E.A."/>
            <person name="Skryabin K.G."/>
            <person name="Ravin N.V."/>
        </authorList>
    </citation>
    <scope>NUCLEOTIDE SEQUENCE [LARGE SCALE GENOMIC DNA]</scope>
    <source>
        <strain evidence="9 10">SBH6</strain>
    </source>
</reference>
<name>A0A0A7GHG8_GEOAI</name>
<dbReference type="Gene3D" id="2.40.110.10">
    <property type="entry name" value="Butyryl-CoA Dehydrogenase, subunit A, domain 2"/>
    <property type="match status" value="1"/>
</dbReference>
<comment type="similarity">
    <text evidence="2 5">Belongs to the acyl-CoA dehydrogenase family.</text>
</comment>
<dbReference type="Proteomes" id="UP000030624">
    <property type="component" value="Chromosome"/>
</dbReference>
<dbReference type="InterPro" id="IPR046373">
    <property type="entry name" value="Acyl-CoA_Oxase/DH_mid-dom_sf"/>
</dbReference>
<protein>
    <submittedName>
        <fullName evidence="9">Butyryl-CoA dehydrogenase</fullName>
    </submittedName>
</protein>
<comment type="cofactor">
    <cofactor evidence="1 5">
        <name>FAD</name>
        <dbReference type="ChEBI" id="CHEBI:57692"/>
    </cofactor>
</comment>
<feature type="domain" description="Acyl-CoA oxidase/dehydrogenase middle" evidence="7">
    <location>
        <begin position="114"/>
        <end position="205"/>
    </location>
</feature>
<proteinExistence type="inferred from homology"/>
<evidence type="ECO:0000256" key="4">
    <source>
        <dbReference type="ARBA" id="ARBA00022827"/>
    </source>
</evidence>
<keyword evidence="4 5" id="KW-0274">FAD</keyword>
<dbReference type="Gene3D" id="1.10.540.10">
    <property type="entry name" value="Acyl-CoA dehydrogenase/oxidase, N-terminal domain"/>
    <property type="match status" value="1"/>
</dbReference>
<dbReference type="InterPro" id="IPR009100">
    <property type="entry name" value="AcylCoA_DH/oxidase_NM_dom_sf"/>
</dbReference>
<dbReference type="InterPro" id="IPR036250">
    <property type="entry name" value="AcylCo_DH-like_C"/>
</dbReference>
<evidence type="ECO:0000256" key="5">
    <source>
        <dbReference type="RuleBase" id="RU362125"/>
    </source>
</evidence>
<sequence>MINAYRVMQMMVDELKSIVKEKAAEIDRNNDMGEVLDAVKNSGILGLIIPEEYGGLGGDYYDACVVAEELAKVSAGVAHSIIVHSMAVDAVRLYGSEEQKERYLPRLLKSIGTIAITEGRGGSDVAGSVSLKAEKQGDAYTLSGSKTLITNGTYADVFIVVGRTGEGPKGLTAFIAEKSDGIKASRIDLAGMRGSGLASLQFENVEVHEDSILVKEGAGLKVALGTLAPNRLPFSAIGLGIAERCLEISVERAKKRKAFGGTLSDLQAVQFMLADVAVEIEALRRMIYDAARNMSDPGYEGAVAKILSARVAKKAADVAVEIFGGHGLLRGSEAERAYRDAKTIEFAEGATEVMKLLVARKLLA</sequence>
<evidence type="ECO:0000256" key="2">
    <source>
        <dbReference type="ARBA" id="ARBA00009347"/>
    </source>
</evidence>
<dbReference type="KEGG" id="gac:GACE_1310"/>
<dbReference type="AlphaFoldDB" id="A0A0A7GHG8"/>
<dbReference type="InterPro" id="IPR006089">
    <property type="entry name" value="Acyl-CoA_DH_CS"/>
</dbReference>
<dbReference type="InterPro" id="IPR037069">
    <property type="entry name" value="AcylCoA_DH/ox_N_sf"/>
</dbReference>
<evidence type="ECO:0000256" key="1">
    <source>
        <dbReference type="ARBA" id="ARBA00001974"/>
    </source>
</evidence>
<dbReference type="SUPFAM" id="SSF56645">
    <property type="entry name" value="Acyl-CoA dehydrogenase NM domain-like"/>
    <property type="match status" value="1"/>
</dbReference>
<dbReference type="Pfam" id="PF02770">
    <property type="entry name" value="Acyl-CoA_dh_M"/>
    <property type="match status" value="1"/>
</dbReference>
<evidence type="ECO:0000259" key="6">
    <source>
        <dbReference type="Pfam" id="PF00441"/>
    </source>
</evidence>
<feature type="domain" description="Acyl-CoA dehydrogenase/oxidase N-terminal" evidence="8">
    <location>
        <begin position="15"/>
        <end position="109"/>
    </location>
</feature>
<dbReference type="Gene3D" id="1.20.140.10">
    <property type="entry name" value="Butyryl-CoA Dehydrogenase, subunit A, domain 3"/>
    <property type="match status" value="1"/>
</dbReference>
<dbReference type="STRING" id="565033.GACE_1310"/>
<evidence type="ECO:0000259" key="8">
    <source>
        <dbReference type="Pfam" id="PF02771"/>
    </source>
</evidence>
<dbReference type="HOGENOM" id="CLU_018204_0_0_2"/>
<dbReference type="PANTHER" id="PTHR43884">
    <property type="entry name" value="ACYL-COA DEHYDROGENASE"/>
    <property type="match status" value="1"/>
</dbReference>
<organism evidence="9 10">
    <name type="scientific">Geoglobus acetivorans</name>
    <dbReference type="NCBI Taxonomy" id="565033"/>
    <lineage>
        <taxon>Archaea</taxon>
        <taxon>Methanobacteriati</taxon>
        <taxon>Methanobacteriota</taxon>
        <taxon>Archaeoglobi</taxon>
        <taxon>Archaeoglobales</taxon>
        <taxon>Archaeoglobaceae</taxon>
        <taxon>Geoglobus</taxon>
    </lineage>
</organism>
<dbReference type="GO" id="GO:0003995">
    <property type="term" value="F:acyl-CoA dehydrogenase activity"/>
    <property type="evidence" value="ECO:0007669"/>
    <property type="project" value="InterPro"/>
</dbReference>
<keyword evidence="3 5" id="KW-0285">Flavoprotein</keyword>
<dbReference type="PIRSF" id="PIRSF016578">
    <property type="entry name" value="HsaA"/>
    <property type="match status" value="1"/>
</dbReference>